<feature type="domain" description="Toprim" evidence="11">
    <location>
        <begin position="425"/>
        <end position="539"/>
    </location>
</feature>
<dbReference type="PRINTS" id="PR00418">
    <property type="entry name" value="TPI2FAMILY"/>
</dbReference>
<reference evidence="12 13" key="1">
    <citation type="submission" date="2018-03" db="EMBL/GenBank/DDBJ databases">
        <title>Aerobic endospore-forming bacteria genome sequencing and assembly.</title>
        <authorList>
            <person name="Cavalcante D.A."/>
            <person name="Driks A."/>
            <person name="Putonti C."/>
            <person name="De-Souza M.T."/>
        </authorList>
    </citation>
    <scope>NUCLEOTIDE SEQUENCE [LARGE SCALE GENOMIC DNA]</scope>
    <source>
        <strain evidence="12 13">SDF0037</strain>
    </source>
</reference>
<name>A0A544U956_LYSSH</name>
<dbReference type="GO" id="GO:0034335">
    <property type="term" value="F:DNA negative supercoiling activity"/>
    <property type="evidence" value="ECO:0007669"/>
    <property type="project" value="UniProtKB-ARBA"/>
</dbReference>
<dbReference type="GO" id="GO:0006265">
    <property type="term" value="P:DNA topological change"/>
    <property type="evidence" value="ECO:0007669"/>
    <property type="project" value="UniProtKB-UniRule"/>
</dbReference>
<dbReference type="InterPro" id="IPR018522">
    <property type="entry name" value="TopoIIA_CS"/>
</dbReference>
<proteinExistence type="inferred from homology"/>
<dbReference type="Proteomes" id="UP000317944">
    <property type="component" value="Unassembled WGS sequence"/>
</dbReference>
<dbReference type="PANTHER" id="PTHR45866">
    <property type="entry name" value="DNA GYRASE/TOPOISOMERASE SUBUNIT B"/>
    <property type="match status" value="1"/>
</dbReference>
<evidence type="ECO:0000313" key="12">
    <source>
        <dbReference type="EMBL" id="TQR28647.1"/>
    </source>
</evidence>
<dbReference type="InterPro" id="IPR005740">
    <property type="entry name" value="ParE_type2"/>
</dbReference>
<dbReference type="NCBIfam" id="NF004189">
    <property type="entry name" value="PRK05644.1"/>
    <property type="match status" value="1"/>
</dbReference>
<comment type="cofactor">
    <cofactor evidence="2">
        <name>Mg(2+)</name>
        <dbReference type="ChEBI" id="CHEBI:18420"/>
    </cofactor>
</comment>
<dbReference type="Gene3D" id="3.30.230.10">
    <property type="match status" value="1"/>
</dbReference>
<dbReference type="PROSITE" id="PS00177">
    <property type="entry name" value="TOPOISOMERASE_II"/>
    <property type="match status" value="1"/>
</dbReference>
<dbReference type="GO" id="GO:0005524">
    <property type="term" value="F:ATP binding"/>
    <property type="evidence" value="ECO:0007669"/>
    <property type="project" value="UniProtKB-UniRule"/>
</dbReference>
<dbReference type="SUPFAM" id="SSF54211">
    <property type="entry name" value="Ribosomal protein S5 domain 2-like"/>
    <property type="match status" value="1"/>
</dbReference>
<evidence type="ECO:0000256" key="6">
    <source>
        <dbReference type="ARBA" id="ARBA00023029"/>
    </source>
</evidence>
<dbReference type="InterPro" id="IPR006171">
    <property type="entry name" value="TOPRIM_dom"/>
</dbReference>
<dbReference type="HAMAP" id="MF_00939">
    <property type="entry name" value="ParE_type2"/>
    <property type="match status" value="1"/>
</dbReference>
<dbReference type="Pfam" id="PF01751">
    <property type="entry name" value="Toprim"/>
    <property type="match status" value="1"/>
</dbReference>
<dbReference type="NCBIfam" id="TIGR01058">
    <property type="entry name" value="parE_Gpos"/>
    <property type="match status" value="1"/>
</dbReference>
<keyword evidence="5" id="KW-0460">Magnesium</keyword>
<keyword evidence="4" id="KW-0479">Metal-binding</keyword>
<comment type="similarity">
    <text evidence="10">Belongs to the type II topoisomerase family. ParE type 2 subfamily.</text>
</comment>
<comment type="catalytic activity">
    <reaction evidence="1 10">
        <text>ATP-dependent breakage, passage and rejoining of double-stranded DNA.</text>
        <dbReference type="EC" id="5.6.2.2"/>
    </reaction>
</comment>
<dbReference type="FunFam" id="3.30.565.10:FF:000002">
    <property type="entry name" value="DNA gyrase subunit B"/>
    <property type="match status" value="1"/>
</dbReference>
<comment type="caution">
    <text evidence="12">The sequence shown here is derived from an EMBL/GenBank/DDBJ whole genome shotgun (WGS) entry which is preliminary data.</text>
</comment>
<accession>A0A544U956</accession>
<dbReference type="Pfam" id="PF02518">
    <property type="entry name" value="HATPase_c"/>
    <property type="match status" value="1"/>
</dbReference>
<dbReference type="InterPro" id="IPR003594">
    <property type="entry name" value="HATPase_dom"/>
</dbReference>
<feature type="site" description="Interaction with DNA" evidence="10">
    <location>
        <position position="511"/>
    </location>
</feature>
<dbReference type="PANTHER" id="PTHR45866:SF12">
    <property type="entry name" value="DNA TOPOISOMERASE 4 SUBUNIT B"/>
    <property type="match status" value="1"/>
</dbReference>
<evidence type="ECO:0000256" key="3">
    <source>
        <dbReference type="ARBA" id="ARBA00010708"/>
    </source>
</evidence>
<dbReference type="InterPro" id="IPR002288">
    <property type="entry name" value="DNA_gyrase_B_C"/>
</dbReference>
<protein>
    <recommendedName>
        <fullName evidence="10">DNA topoisomerase 4 subunit B</fullName>
        <ecNumber evidence="10">5.6.2.2</ecNumber>
    </recommendedName>
    <alternativeName>
        <fullName evidence="10">Topoisomerase IV subunit B</fullName>
    </alternativeName>
</protein>
<dbReference type="SMART" id="SM00387">
    <property type="entry name" value="HATPase_c"/>
    <property type="match status" value="1"/>
</dbReference>
<dbReference type="SMART" id="SM00433">
    <property type="entry name" value="TOP2c"/>
    <property type="match status" value="1"/>
</dbReference>
<dbReference type="CDD" id="cd00822">
    <property type="entry name" value="TopoII_Trans_DNA_gyrase"/>
    <property type="match status" value="1"/>
</dbReference>
<dbReference type="OrthoDB" id="9802808at2"/>
<evidence type="ECO:0000256" key="1">
    <source>
        <dbReference type="ARBA" id="ARBA00000185"/>
    </source>
</evidence>
<dbReference type="InterPro" id="IPR014721">
    <property type="entry name" value="Ribsml_uS5_D2-typ_fold_subgr"/>
</dbReference>
<dbReference type="InterPro" id="IPR020568">
    <property type="entry name" value="Ribosomal_Su5_D2-typ_SF"/>
</dbReference>
<feature type="binding site" evidence="10">
    <location>
        <position position="77"/>
    </location>
    <ligand>
        <name>ATP</name>
        <dbReference type="ChEBI" id="CHEBI:30616"/>
    </ligand>
</feature>
<feature type="site" description="Interaction with DNA" evidence="10">
    <location>
        <position position="459"/>
    </location>
</feature>
<evidence type="ECO:0000256" key="9">
    <source>
        <dbReference type="ARBA" id="ARBA00063644"/>
    </source>
</evidence>
<dbReference type="InterPro" id="IPR001241">
    <property type="entry name" value="Topo_IIA"/>
</dbReference>
<dbReference type="InterPro" id="IPR013506">
    <property type="entry name" value="Topo_IIA_bsu_dom2"/>
</dbReference>
<dbReference type="CDD" id="cd16928">
    <property type="entry name" value="HATPase_GyrB-like"/>
    <property type="match status" value="1"/>
</dbReference>
<keyword evidence="7 10" id="KW-0238">DNA-binding</keyword>
<dbReference type="GO" id="GO:0046872">
    <property type="term" value="F:metal ion binding"/>
    <property type="evidence" value="ECO:0007669"/>
    <property type="project" value="UniProtKB-KW"/>
</dbReference>
<evidence type="ECO:0000256" key="10">
    <source>
        <dbReference type="HAMAP-Rule" id="MF_00939"/>
    </source>
</evidence>
<dbReference type="AlphaFoldDB" id="A0A544U956"/>
<comment type="function">
    <text evidence="10">Topoisomerase IV is essential for chromosome segregation. It relaxes supercoiled DNA. Performs the decatenation events required during the replication of a circular DNA molecule.</text>
</comment>
<dbReference type="GO" id="GO:0007059">
    <property type="term" value="P:chromosome segregation"/>
    <property type="evidence" value="ECO:0007669"/>
    <property type="project" value="UniProtKB-UniRule"/>
</dbReference>
<dbReference type="Gene3D" id="3.40.50.670">
    <property type="match status" value="1"/>
</dbReference>
<dbReference type="FunFam" id="3.40.50.670:FF:000002">
    <property type="entry name" value="DNA gyrase subunit B"/>
    <property type="match status" value="1"/>
</dbReference>
<organism evidence="12 13">
    <name type="scientific">Lysinibacillus sphaericus</name>
    <name type="common">Bacillus sphaericus</name>
    <dbReference type="NCBI Taxonomy" id="1421"/>
    <lineage>
        <taxon>Bacteria</taxon>
        <taxon>Bacillati</taxon>
        <taxon>Bacillota</taxon>
        <taxon>Bacilli</taxon>
        <taxon>Bacillales</taxon>
        <taxon>Bacillaceae</taxon>
        <taxon>Lysinibacillus</taxon>
    </lineage>
</organism>
<feature type="binding site" evidence="10">
    <location>
        <position position="342"/>
    </location>
    <ligand>
        <name>ATP</name>
        <dbReference type="ChEBI" id="CHEBI:30616"/>
    </ligand>
</feature>
<dbReference type="InterPro" id="IPR013759">
    <property type="entry name" value="Topo_IIA_B_C"/>
</dbReference>
<dbReference type="PRINTS" id="PR01159">
    <property type="entry name" value="DNAGYRASEB"/>
</dbReference>
<dbReference type="PROSITE" id="PS50880">
    <property type="entry name" value="TOPRIM"/>
    <property type="match status" value="1"/>
</dbReference>
<sequence length="658" mass="73108">MTNKQSPSVYNDDAIQVLEGLEAVRKRPGMYIGSTDGRGLHHLVYEIVDNAVDEALAGFGSHIIVTIHKDQSISVRDFGRGMPTGMHKMGKPTPEIIFTVLHAGGKFGQGGYKTSGGLHGVGSSVVNALSTFLEVTIHRDGKKYRQRFENGGHPVTTLEEIGQTKQTGTLVHFLPDDTIFSVTKYNYDTLAERLRESAFLLKGLKIELIDEREEGKGDVFFYENGIEAFVAYLNEEKDVLHPVKYVEGIQDEIEVEFAFQYNDGYSETILSFVNNVRTRDGGTHETGAKAALTRVFNEYARKIGLLKDKDKNLEGTDIREGLAAIVSVRIPEHLLQFEGQTKGKLGTSEARSAVDSVVSEQILYVLEENAELSASLVRKAIRAQQVREAARKAREDARNGKKSKKASTILSGKLTPAQSRNAAKNELYLVEGDSAGGSAKQGRDRTFQAILPLRGKVINTEKAKLQDIMKNEEISTIIHAIGAGVGTDFSVEDSAYDKVVIMTDADTDGAHIQVLLLTFFYRYMRPLIEAGKVFIALPPLYKISRGTGKKEVIEYAWTENDLQAAIKKVGKGYILQRYKGLGEMNADQLWDTTMNPETRTLIRVTIEDGARADRRVTTLMGDKVEPRRKWIEANVDFGMEDDSNILDNEFIQQEEDQA</sequence>
<dbReference type="InterPro" id="IPR013760">
    <property type="entry name" value="Topo_IIA-like_dom_sf"/>
</dbReference>
<keyword evidence="8 10" id="KW-0413">Isomerase</keyword>
<keyword evidence="10" id="KW-0547">Nucleotide-binding</keyword>
<dbReference type="SUPFAM" id="SSF55874">
    <property type="entry name" value="ATPase domain of HSP90 chaperone/DNA topoisomerase II/histidine kinase"/>
    <property type="match status" value="1"/>
</dbReference>
<dbReference type="GO" id="GO:0003677">
    <property type="term" value="F:DNA binding"/>
    <property type="evidence" value="ECO:0007669"/>
    <property type="project" value="UniProtKB-UniRule"/>
</dbReference>
<gene>
    <name evidence="10 12" type="primary">parE</name>
    <name evidence="12" type="ORF">C7Y47_20335</name>
</gene>
<evidence type="ECO:0000256" key="2">
    <source>
        <dbReference type="ARBA" id="ARBA00001946"/>
    </source>
</evidence>
<evidence type="ECO:0000256" key="8">
    <source>
        <dbReference type="ARBA" id="ARBA00023235"/>
    </source>
</evidence>
<keyword evidence="10" id="KW-0067">ATP-binding</keyword>
<dbReference type="Gene3D" id="3.30.565.10">
    <property type="entry name" value="Histidine kinase-like ATPase, C-terminal domain"/>
    <property type="match status" value="1"/>
</dbReference>
<evidence type="ECO:0000313" key="13">
    <source>
        <dbReference type="Proteomes" id="UP000317944"/>
    </source>
</evidence>
<dbReference type="FunFam" id="3.30.230.10:FF:000005">
    <property type="entry name" value="DNA gyrase subunit B"/>
    <property type="match status" value="1"/>
</dbReference>
<feature type="binding site" evidence="10">
    <location>
        <begin position="117"/>
        <end position="123"/>
    </location>
    <ligand>
        <name>ATP</name>
        <dbReference type="ChEBI" id="CHEBI:30616"/>
    </ligand>
</feature>
<evidence type="ECO:0000256" key="4">
    <source>
        <dbReference type="ARBA" id="ARBA00022723"/>
    </source>
</evidence>
<dbReference type="InterPro" id="IPR000565">
    <property type="entry name" value="Topo_IIA_B"/>
</dbReference>
<dbReference type="GO" id="GO:0005694">
    <property type="term" value="C:chromosome"/>
    <property type="evidence" value="ECO:0007669"/>
    <property type="project" value="InterPro"/>
</dbReference>
<evidence type="ECO:0000256" key="5">
    <source>
        <dbReference type="ARBA" id="ARBA00022842"/>
    </source>
</evidence>
<dbReference type="SUPFAM" id="SSF56719">
    <property type="entry name" value="Type II DNA topoisomerase"/>
    <property type="match status" value="1"/>
</dbReference>
<dbReference type="EMBL" id="SADV01000025">
    <property type="protein sequence ID" value="TQR28647.1"/>
    <property type="molecule type" value="Genomic_DNA"/>
</dbReference>
<keyword evidence="6 10" id="KW-0799">Topoisomerase</keyword>
<evidence type="ECO:0000259" key="11">
    <source>
        <dbReference type="PROSITE" id="PS50880"/>
    </source>
</evidence>
<dbReference type="EC" id="5.6.2.2" evidence="10"/>
<evidence type="ECO:0000256" key="7">
    <source>
        <dbReference type="ARBA" id="ARBA00023125"/>
    </source>
</evidence>
<dbReference type="RefSeq" id="WP_142510414.1">
    <property type="nucleotide sequence ID" value="NZ_SADV01000025.1"/>
</dbReference>
<feature type="site" description="Interaction with DNA" evidence="10">
    <location>
        <position position="627"/>
    </location>
</feature>
<feature type="binding site" evidence="10">
    <location>
        <position position="50"/>
    </location>
    <ligand>
        <name>ATP</name>
        <dbReference type="ChEBI" id="CHEBI:30616"/>
    </ligand>
</feature>
<comment type="subunit">
    <text evidence="9 10">Heterotetramer composed of ParC and ParE.</text>
</comment>
<feature type="binding site" evidence="10">
    <location>
        <position position="10"/>
    </location>
    <ligand>
        <name>ATP</name>
        <dbReference type="ChEBI" id="CHEBI:30616"/>
    </ligand>
</feature>
<dbReference type="Pfam" id="PF00204">
    <property type="entry name" value="DNA_gyraseB"/>
    <property type="match status" value="1"/>
</dbReference>
<dbReference type="Pfam" id="PF00986">
    <property type="entry name" value="DNA_gyraseB_C"/>
    <property type="match status" value="1"/>
</dbReference>
<comment type="similarity">
    <text evidence="3">Belongs to the type II topoisomerase GyrB family.</text>
</comment>
<dbReference type="InterPro" id="IPR036890">
    <property type="entry name" value="HATPase_C_sf"/>
</dbReference>